<reference evidence="11 12" key="1">
    <citation type="submission" date="2019-02" db="EMBL/GenBank/DDBJ databases">
        <title>Deep-cultivation of Planctomycetes and their phenomic and genomic characterization uncovers novel biology.</title>
        <authorList>
            <person name="Wiegand S."/>
            <person name="Jogler M."/>
            <person name="Boedeker C."/>
            <person name="Pinto D."/>
            <person name="Vollmers J."/>
            <person name="Rivas-Marin E."/>
            <person name="Kohn T."/>
            <person name="Peeters S.H."/>
            <person name="Heuer A."/>
            <person name="Rast P."/>
            <person name="Oberbeckmann S."/>
            <person name="Bunk B."/>
            <person name="Jeske O."/>
            <person name="Meyerdierks A."/>
            <person name="Storesund J.E."/>
            <person name="Kallscheuer N."/>
            <person name="Luecker S."/>
            <person name="Lage O.M."/>
            <person name="Pohl T."/>
            <person name="Merkel B.J."/>
            <person name="Hornburger P."/>
            <person name="Mueller R.-W."/>
            <person name="Bruemmer F."/>
            <person name="Labrenz M."/>
            <person name="Spormann A.M."/>
            <person name="Op den Camp H."/>
            <person name="Overmann J."/>
            <person name="Amann R."/>
            <person name="Jetten M.S.M."/>
            <person name="Mascher T."/>
            <person name="Medema M.H."/>
            <person name="Devos D.P."/>
            <person name="Kaster A.-K."/>
            <person name="Ovreas L."/>
            <person name="Rohde M."/>
            <person name="Galperin M.Y."/>
            <person name="Jogler C."/>
        </authorList>
    </citation>
    <scope>NUCLEOTIDE SEQUENCE [LARGE SCALE GENOMIC DNA]</scope>
    <source>
        <strain evidence="11 12">Mal52</strain>
    </source>
</reference>
<dbReference type="Pfam" id="PF22692">
    <property type="entry name" value="LlgE_F_G_D1"/>
    <property type="match status" value="1"/>
</dbReference>
<evidence type="ECO:0000259" key="10">
    <source>
        <dbReference type="Pfam" id="PF22692"/>
    </source>
</evidence>
<evidence type="ECO:0000259" key="8">
    <source>
        <dbReference type="Pfam" id="PF00460"/>
    </source>
</evidence>
<dbReference type="Pfam" id="PF06429">
    <property type="entry name" value="Flg_bbr_C"/>
    <property type="match status" value="1"/>
</dbReference>
<evidence type="ECO:0000256" key="4">
    <source>
        <dbReference type="ARBA" id="ARBA00023143"/>
    </source>
</evidence>
<dbReference type="PANTHER" id="PTHR30435">
    <property type="entry name" value="FLAGELLAR PROTEIN"/>
    <property type="match status" value="1"/>
</dbReference>
<dbReference type="InterPro" id="IPR010930">
    <property type="entry name" value="Flg_bb/hook_C_dom"/>
</dbReference>
<sequence length="267" mass="28453">MLRALNSSATGMQAQAFNLDVIANNLANADTTAFKSSRANFEDTYYEQVVLPGQQNGVGQRTAVGQAVGLGTRIQSTQLDFSQGALQATERPLDLAITGPGFFQVLDQNTNQIMYTRAGNITKNVDGQLVMASSDIGRPLDPSITIPQDATNIAISSDGVVSVLQPGNPDLQQVGQLQLSRFINPEGLVQVGDNLYQQSAASGTPIVAFGGQDGMGVVRSGFLEKSNVEPVKQLVGLIRTQRAFELASQAIQVADEQLSLVANLRRF</sequence>
<comment type="subcellular location">
    <subcellularLocation>
        <location evidence="1 7">Bacterial flagellum basal body</location>
    </subcellularLocation>
</comment>
<dbReference type="InterPro" id="IPR020013">
    <property type="entry name" value="Flagellar_FlgE/F/G"/>
</dbReference>
<dbReference type="GO" id="GO:0009426">
    <property type="term" value="C:bacterial-type flagellum basal body, distal rod"/>
    <property type="evidence" value="ECO:0007669"/>
    <property type="project" value="UniProtKB-UniRule"/>
</dbReference>
<dbReference type="SUPFAM" id="SSF117143">
    <property type="entry name" value="Flagellar hook protein flgE"/>
    <property type="match status" value="1"/>
</dbReference>
<dbReference type="InterPro" id="IPR053967">
    <property type="entry name" value="LlgE_F_G-like_D1"/>
</dbReference>
<comment type="subunit">
    <text evidence="5">The basal body constitutes a major portion of the flagellar organelle and consists of four rings (L,P,S, and M) mounted on a central rod. The rod consists of about 26 subunits of FlgG in the distal portion, and FlgB, FlgC and FlgF are thought to build up the proximal portion of the rod with about 6 subunits each.</text>
</comment>
<dbReference type="AlphaFoldDB" id="A0A517ZKT5"/>
<accession>A0A517ZKT5</accession>
<evidence type="ECO:0000259" key="9">
    <source>
        <dbReference type="Pfam" id="PF06429"/>
    </source>
</evidence>
<keyword evidence="4 7" id="KW-0975">Bacterial flagellum</keyword>
<protein>
    <recommendedName>
        <fullName evidence="3 6">Flagellar basal-body rod protein FlgG</fullName>
    </recommendedName>
</protein>
<proteinExistence type="inferred from homology"/>
<evidence type="ECO:0000256" key="6">
    <source>
        <dbReference type="NCBIfam" id="TIGR02488"/>
    </source>
</evidence>
<feature type="domain" description="Flagellar basal-body/hook protein C-terminal" evidence="9">
    <location>
        <begin position="219"/>
        <end position="263"/>
    </location>
</feature>
<dbReference type="EMBL" id="CP036276">
    <property type="protein sequence ID" value="QDU43066.1"/>
    <property type="molecule type" value="Genomic_DNA"/>
</dbReference>
<feature type="domain" description="Flagellar basal body rod protein N-terminal" evidence="8">
    <location>
        <begin position="5"/>
        <end position="35"/>
    </location>
</feature>
<dbReference type="NCBIfam" id="TIGR02488">
    <property type="entry name" value="flgG_G_neg"/>
    <property type="match status" value="1"/>
</dbReference>
<keyword evidence="11" id="KW-0969">Cilium</keyword>
<evidence type="ECO:0000256" key="2">
    <source>
        <dbReference type="ARBA" id="ARBA00009677"/>
    </source>
</evidence>
<dbReference type="RefSeq" id="WP_231962088.1">
    <property type="nucleotide sequence ID" value="NZ_CP036270.1"/>
</dbReference>
<name>A0A517ZKT5_9PLAN</name>
<dbReference type="InterPro" id="IPR019776">
    <property type="entry name" value="Flagellar_basal_body_rod_CS"/>
</dbReference>
<evidence type="ECO:0000256" key="5">
    <source>
        <dbReference type="ARBA" id="ARBA00025933"/>
    </source>
</evidence>
<evidence type="ECO:0000256" key="1">
    <source>
        <dbReference type="ARBA" id="ARBA00004117"/>
    </source>
</evidence>
<evidence type="ECO:0000256" key="3">
    <source>
        <dbReference type="ARBA" id="ARBA00017948"/>
    </source>
</evidence>
<dbReference type="Pfam" id="PF00460">
    <property type="entry name" value="Flg_bb_rod"/>
    <property type="match status" value="1"/>
</dbReference>
<evidence type="ECO:0000256" key="7">
    <source>
        <dbReference type="RuleBase" id="RU362116"/>
    </source>
</evidence>
<organism evidence="11 12">
    <name type="scientific">Symmachiella dynata</name>
    <dbReference type="NCBI Taxonomy" id="2527995"/>
    <lineage>
        <taxon>Bacteria</taxon>
        <taxon>Pseudomonadati</taxon>
        <taxon>Planctomycetota</taxon>
        <taxon>Planctomycetia</taxon>
        <taxon>Planctomycetales</taxon>
        <taxon>Planctomycetaceae</taxon>
        <taxon>Symmachiella</taxon>
    </lineage>
</organism>
<keyword evidence="11" id="KW-0282">Flagellum</keyword>
<keyword evidence="12" id="KW-1185">Reference proteome</keyword>
<evidence type="ECO:0000313" key="11">
    <source>
        <dbReference type="EMBL" id="QDU43066.1"/>
    </source>
</evidence>
<feature type="domain" description="Flagellar hook protein FlgE/F/G-like D1" evidence="10">
    <location>
        <begin position="96"/>
        <end position="163"/>
    </location>
</feature>
<evidence type="ECO:0000313" key="12">
    <source>
        <dbReference type="Proteomes" id="UP000319383"/>
    </source>
</evidence>
<dbReference type="PROSITE" id="PS00588">
    <property type="entry name" value="FLAGELLA_BB_ROD"/>
    <property type="match status" value="1"/>
</dbReference>
<dbReference type="NCBIfam" id="TIGR03506">
    <property type="entry name" value="FlgEFG_subfam"/>
    <property type="match status" value="2"/>
</dbReference>
<gene>
    <name evidence="11" type="primary">flgG_2</name>
    <name evidence="11" type="ORF">Mal52_15370</name>
</gene>
<comment type="similarity">
    <text evidence="2 7">Belongs to the flagella basal body rod proteins family.</text>
</comment>
<dbReference type="PANTHER" id="PTHR30435:SF19">
    <property type="entry name" value="FLAGELLAR BASAL-BODY ROD PROTEIN FLGG"/>
    <property type="match status" value="1"/>
</dbReference>
<dbReference type="GO" id="GO:0071978">
    <property type="term" value="P:bacterial-type flagellum-dependent swarming motility"/>
    <property type="evidence" value="ECO:0007669"/>
    <property type="project" value="TreeGrafter"/>
</dbReference>
<dbReference type="InterPro" id="IPR037925">
    <property type="entry name" value="FlgE/F/G-like"/>
</dbReference>
<keyword evidence="11" id="KW-0966">Cell projection</keyword>
<dbReference type="InterPro" id="IPR001444">
    <property type="entry name" value="Flag_bb_rod_N"/>
</dbReference>
<dbReference type="Proteomes" id="UP000319383">
    <property type="component" value="Chromosome"/>
</dbReference>
<dbReference type="KEGG" id="sdyn:Mal52_15370"/>
<dbReference type="InterPro" id="IPR012834">
    <property type="entry name" value="FlgG_G_neg"/>
</dbReference>